<dbReference type="InterPro" id="IPR012467">
    <property type="entry name" value="DUF1684"/>
</dbReference>
<dbReference type="PANTHER" id="PTHR41913">
    <property type="entry name" value="DUF1684 DOMAIN-CONTAINING PROTEIN"/>
    <property type="match status" value="1"/>
</dbReference>
<gene>
    <name evidence="1" type="ORF">JF543_11200</name>
</gene>
<sequence>MTAAHRQWIADRDHLTWSPFGTASLAATHWLTPHEQEFDDVDGRWSTDGEAAVGTASAAGLRLAPGEKVRVGERMLGGFARDGAVALRVWDPEAPRRRGISAIERAAFDPSWSVTGLFTATAVGASTEAVDGHRAETVYDGAVTFEHNGTPLTLLVRQLDDGGLFAPLADTTSGTASYPFRFLRLERPDADGRVVVDLNRAYLPPCAFSDHYVCVFPPPENRLPVAVTAGELRVV</sequence>
<name>A0A939DWX0_9MICO</name>
<dbReference type="AlphaFoldDB" id="A0A939DWX0"/>
<dbReference type="Proteomes" id="UP000664385">
    <property type="component" value="Unassembled WGS sequence"/>
</dbReference>
<comment type="caution">
    <text evidence="1">The sequence shown here is derived from an EMBL/GenBank/DDBJ whole genome shotgun (WGS) entry which is preliminary data.</text>
</comment>
<organism evidence="1 2">
    <name type="scientific">Microbacterium esteraromaticum</name>
    <dbReference type="NCBI Taxonomy" id="57043"/>
    <lineage>
        <taxon>Bacteria</taxon>
        <taxon>Bacillati</taxon>
        <taxon>Actinomycetota</taxon>
        <taxon>Actinomycetes</taxon>
        <taxon>Micrococcales</taxon>
        <taxon>Microbacteriaceae</taxon>
        <taxon>Microbacterium</taxon>
    </lineage>
</organism>
<dbReference type="Pfam" id="PF07920">
    <property type="entry name" value="DUF1684"/>
    <property type="match status" value="1"/>
</dbReference>
<evidence type="ECO:0000313" key="1">
    <source>
        <dbReference type="EMBL" id="MBN8206519.1"/>
    </source>
</evidence>
<accession>A0A939DWX0</accession>
<reference evidence="1" key="1">
    <citation type="submission" date="2020-12" db="EMBL/GenBank/DDBJ databases">
        <title>PHA producing bacteria isolated from mangrove.</title>
        <authorList>
            <person name="Zheng W."/>
            <person name="Yu S."/>
            <person name="Huang Y."/>
        </authorList>
    </citation>
    <scope>NUCLEOTIDE SEQUENCE</scope>
    <source>
        <strain evidence="1">GN8-5</strain>
    </source>
</reference>
<dbReference type="EMBL" id="JAEMWU010000002">
    <property type="protein sequence ID" value="MBN8206519.1"/>
    <property type="molecule type" value="Genomic_DNA"/>
</dbReference>
<protein>
    <submittedName>
        <fullName evidence="1">DUF1684 domain-containing protein</fullName>
    </submittedName>
</protein>
<proteinExistence type="predicted"/>
<evidence type="ECO:0000313" key="2">
    <source>
        <dbReference type="Proteomes" id="UP000664385"/>
    </source>
</evidence>
<dbReference type="PANTHER" id="PTHR41913:SF1">
    <property type="entry name" value="DUF1684 DOMAIN-CONTAINING PROTEIN"/>
    <property type="match status" value="1"/>
</dbReference>
<dbReference type="RefSeq" id="WP_206824375.1">
    <property type="nucleotide sequence ID" value="NZ_CP063379.1"/>
</dbReference>